<dbReference type="OrthoDB" id="9816534at2"/>
<dbReference type="InterPro" id="IPR051396">
    <property type="entry name" value="Bact_Antivir_Def_Nuclease"/>
</dbReference>
<dbReference type="GO" id="GO:0004519">
    <property type="term" value="F:endonuclease activity"/>
    <property type="evidence" value="ECO:0007669"/>
    <property type="project" value="UniProtKB-KW"/>
</dbReference>
<name>A0A0R3N2H6_9BRAD</name>
<keyword evidence="2" id="KW-0540">Nuclease</keyword>
<keyword evidence="2" id="KW-0378">Hydrolase</keyword>
<dbReference type="EMBL" id="LLYB01000047">
    <property type="protein sequence ID" value="KRR26222.1"/>
    <property type="molecule type" value="Genomic_DNA"/>
</dbReference>
<evidence type="ECO:0000313" key="2">
    <source>
        <dbReference type="EMBL" id="KRR26222.1"/>
    </source>
</evidence>
<sequence>MALVRVLEIENFRAVKALRWLPGPGINCLVGPGDSGKSTILDAIDLCLGARRSLSFTDADFHVLDFGQPIRIALTLGALDDPLKNIDAYGDFLVGFNAATGLVEPEPGAGLETALTLQLIVQDDLEPEWTLISPRAQTASRTRNLNWADRTRIAPARLGVAAGMHLTWRRGSVLTKLTDGNADASKELTRAAREMRNAFDQKELQELEEPLKVVTAAAEDMGVPVGTAVQALIDAGSVTFTGGTISLHDEQGVPLRALGLGSSRLLIAALQRKAADKATTFLIDELEYGLEPHRIIRLLGALGAKEDVPPLQVFATSHSPIAVTELSAHQLHIVRKNDEQHTVRRASDAGDVQGTIRAHAHALLASSIVVCEGGSEIGLMRGLDQHFTTLGDKSLAACGAALVNGNGDETFSRAIALQSLGYRTAILRDSDKPAPTQEEATFIAKGGKVFAWGGGRALEQELFAALPDDAANDLLDLAIEVKDRALIEAHIKTISKNAKTLKDLETEALIDGLSPDTRTLLGNAAARFGWLKTISTMETAGRTIVGPAYNEADASLTNVMDGVLDWVEDGGR</sequence>
<evidence type="ECO:0000313" key="3">
    <source>
        <dbReference type="Proteomes" id="UP000051660"/>
    </source>
</evidence>
<dbReference type="Pfam" id="PF13304">
    <property type="entry name" value="AAA_21"/>
    <property type="match status" value="1"/>
</dbReference>
<dbReference type="SUPFAM" id="SSF52540">
    <property type="entry name" value="P-loop containing nucleoside triphosphate hydrolases"/>
    <property type="match status" value="1"/>
</dbReference>
<evidence type="ECO:0000259" key="1">
    <source>
        <dbReference type="Pfam" id="PF13304"/>
    </source>
</evidence>
<proteinExistence type="predicted"/>
<dbReference type="Gene3D" id="3.40.50.300">
    <property type="entry name" value="P-loop containing nucleotide triphosphate hydrolases"/>
    <property type="match status" value="1"/>
</dbReference>
<reference evidence="2 3" key="1">
    <citation type="submission" date="2014-03" db="EMBL/GenBank/DDBJ databases">
        <title>Bradyrhizobium valentinum sp. nov., isolated from effective nodules of Lupinus mariae-josephae, a lupine endemic of basic-lime soils in Eastern Spain.</title>
        <authorList>
            <person name="Duran D."/>
            <person name="Rey L."/>
            <person name="Navarro A."/>
            <person name="Busquets A."/>
            <person name="Imperial J."/>
            <person name="Ruiz-Argueso T."/>
        </authorList>
    </citation>
    <scope>NUCLEOTIDE SEQUENCE [LARGE SCALE GENOMIC DNA]</scope>
    <source>
        <strain evidence="2 3">CCBAU 23086</strain>
    </source>
</reference>
<feature type="domain" description="ATPase AAA-type core" evidence="1">
    <location>
        <begin position="26"/>
        <end position="321"/>
    </location>
</feature>
<dbReference type="PANTHER" id="PTHR43581">
    <property type="entry name" value="ATP/GTP PHOSPHATASE"/>
    <property type="match status" value="1"/>
</dbReference>
<dbReference type="InterPro" id="IPR003959">
    <property type="entry name" value="ATPase_AAA_core"/>
</dbReference>
<dbReference type="PANTHER" id="PTHR43581:SF4">
    <property type="entry name" value="ATP_GTP PHOSPHATASE"/>
    <property type="match status" value="1"/>
</dbReference>
<dbReference type="GO" id="GO:0016887">
    <property type="term" value="F:ATP hydrolysis activity"/>
    <property type="evidence" value="ECO:0007669"/>
    <property type="project" value="InterPro"/>
</dbReference>
<dbReference type="AlphaFoldDB" id="A0A0R3N2H6"/>
<gene>
    <name evidence="2" type="ORF">CQ14_21340</name>
</gene>
<dbReference type="InterPro" id="IPR027417">
    <property type="entry name" value="P-loop_NTPase"/>
</dbReference>
<dbReference type="Proteomes" id="UP000051660">
    <property type="component" value="Unassembled WGS sequence"/>
</dbReference>
<keyword evidence="2" id="KW-0255">Endonuclease</keyword>
<protein>
    <submittedName>
        <fullName evidence="2">ATP-dependent endonuclease</fullName>
    </submittedName>
</protein>
<comment type="caution">
    <text evidence="2">The sequence shown here is derived from an EMBL/GenBank/DDBJ whole genome shotgun (WGS) entry which is preliminary data.</text>
</comment>
<dbReference type="GO" id="GO:0005524">
    <property type="term" value="F:ATP binding"/>
    <property type="evidence" value="ECO:0007669"/>
    <property type="project" value="InterPro"/>
</dbReference>
<accession>A0A0R3N2H6</accession>
<organism evidence="2 3">
    <name type="scientific">Bradyrhizobium lablabi</name>
    <dbReference type="NCBI Taxonomy" id="722472"/>
    <lineage>
        <taxon>Bacteria</taxon>
        <taxon>Pseudomonadati</taxon>
        <taxon>Pseudomonadota</taxon>
        <taxon>Alphaproteobacteria</taxon>
        <taxon>Hyphomicrobiales</taxon>
        <taxon>Nitrobacteraceae</taxon>
        <taxon>Bradyrhizobium</taxon>
    </lineage>
</organism>
<dbReference type="RefSeq" id="WP_057857317.1">
    <property type="nucleotide sequence ID" value="NZ_LLYB01000047.1"/>
</dbReference>